<dbReference type="Gene3D" id="3.30.465.10">
    <property type="match status" value="1"/>
</dbReference>
<dbReference type="SUPFAM" id="SSF56176">
    <property type="entry name" value="FAD-binding/transporter-associated domain-like"/>
    <property type="match status" value="1"/>
</dbReference>
<dbReference type="RefSeq" id="WP_238234457.1">
    <property type="nucleotide sequence ID" value="NZ_BPQQ01000016.1"/>
</dbReference>
<keyword evidence="3" id="KW-0560">Oxidoreductase</keyword>
<dbReference type="InterPro" id="IPR016169">
    <property type="entry name" value="FAD-bd_PCMH_sub2"/>
</dbReference>
<dbReference type="PANTHER" id="PTHR42659">
    <property type="entry name" value="XANTHINE DEHYDROGENASE SUBUNIT C-RELATED"/>
    <property type="match status" value="1"/>
</dbReference>
<dbReference type="PANTHER" id="PTHR42659:SF2">
    <property type="entry name" value="XANTHINE DEHYDROGENASE SUBUNIT C-RELATED"/>
    <property type="match status" value="1"/>
</dbReference>
<evidence type="ECO:0000259" key="4">
    <source>
        <dbReference type="PROSITE" id="PS51387"/>
    </source>
</evidence>
<dbReference type="InterPro" id="IPR016166">
    <property type="entry name" value="FAD-bd_PCMH"/>
</dbReference>
<dbReference type="InterPro" id="IPR036683">
    <property type="entry name" value="CO_DH_flav_C_dom_sf"/>
</dbReference>
<dbReference type="SUPFAM" id="SSF55447">
    <property type="entry name" value="CO dehydrogenase flavoprotein C-terminal domain-like"/>
    <property type="match status" value="1"/>
</dbReference>
<sequence length="267" mass="28383">MYAFDYHRPATLKEALSLVAKQEDAKIVAGGHTLIPTMKQRLAAPGHLIDLGRIPDLVGIERTPRAVTIGAMTTHGAVAESADVKEAIPALSELAALIGDPAVRHRGTIGGSVANNDPSADYPAACLALGATIITSKRRIPAEEYFRGLFETALEDGEIVTGVSFPIPHKAAYEKFRNPASRYALVGVFVAKRPSDIRVAVTGAGSNGVFRWAEAEEALAKRFSAKSLDGLKAPADDLIGDLHADAEYRAHLIGVMARRAVQAATER</sequence>
<evidence type="ECO:0000313" key="6">
    <source>
        <dbReference type="Proteomes" id="UP001055153"/>
    </source>
</evidence>
<evidence type="ECO:0000313" key="5">
    <source>
        <dbReference type="EMBL" id="GJD99577.1"/>
    </source>
</evidence>
<dbReference type="InterPro" id="IPR016167">
    <property type="entry name" value="FAD-bd_PCMH_sub1"/>
</dbReference>
<evidence type="ECO:0000256" key="1">
    <source>
        <dbReference type="ARBA" id="ARBA00022630"/>
    </source>
</evidence>
<organism evidence="5 6">
    <name type="scientific">Methylobacterium isbiliense</name>
    <dbReference type="NCBI Taxonomy" id="315478"/>
    <lineage>
        <taxon>Bacteria</taxon>
        <taxon>Pseudomonadati</taxon>
        <taxon>Pseudomonadota</taxon>
        <taxon>Alphaproteobacteria</taxon>
        <taxon>Hyphomicrobiales</taxon>
        <taxon>Methylobacteriaceae</taxon>
        <taxon>Methylobacterium</taxon>
    </lineage>
</organism>
<evidence type="ECO:0000256" key="2">
    <source>
        <dbReference type="ARBA" id="ARBA00022827"/>
    </source>
</evidence>
<dbReference type="InterPro" id="IPR005107">
    <property type="entry name" value="CO_DH_flav_C"/>
</dbReference>
<evidence type="ECO:0000256" key="3">
    <source>
        <dbReference type="ARBA" id="ARBA00023002"/>
    </source>
</evidence>
<dbReference type="InterPro" id="IPR002346">
    <property type="entry name" value="Mopterin_DH_FAD-bd"/>
</dbReference>
<reference evidence="5" key="2">
    <citation type="submission" date="2021-08" db="EMBL/GenBank/DDBJ databases">
        <authorList>
            <person name="Tani A."/>
            <person name="Ola A."/>
            <person name="Ogura Y."/>
            <person name="Katsura K."/>
            <person name="Hayashi T."/>
        </authorList>
    </citation>
    <scope>NUCLEOTIDE SEQUENCE</scope>
    <source>
        <strain evidence="5">DSM 17168</strain>
    </source>
</reference>
<gene>
    <name evidence="5" type="primary">coxM_1</name>
    <name evidence="5" type="ORF">GMJLKIPL_1495</name>
</gene>
<protein>
    <submittedName>
        <fullName evidence="5">Carbon monoxide dehydrogenase medium chain</fullName>
    </submittedName>
</protein>
<proteinExistence type="predicted"/>
<dbReference type="Gene3D" id="3.30.43.10">
    <property type="entry name" value="Uridine Diphospho-n-acetylenolpyruvylglucosamine Reductase, domain 2"/>
    <property type="match status" value="1"/>
</dbReference>
<dbReference type="InterPro" id="IPR036318">
    <property type="entry name" value="FAD-bd_PCMH-like_sf"/>
</dbReference>
<dbReference type="Proteomes" id="UP001055153">
    <property type="component" value="Unassembled WGS sequence"/>
</dbReference>
<feature type="domain" description="FAD-binding PCMH-type" evidence="4">
    <location>
        <begin position="1"/>
        <end position="170"/>
    </location>
</feature>
<name>A0ABQ4SB28_9HYPH</name>
<accession>A0ABQ4SB28</accession>
<keyword evidence="1" id="KW-0285">Flavoprotein</keyword>
<keyword evidence="2" id="KW-0274">FAD</keyword>
<dbReference type="SMART" id="SM01092">
    <property type="entry name" value="CO_deh_flav_C"/>
    <property type="match status" value="1"/>
</dbReference>
<dbReference type="Pfam" id="PF00941">
    <property type="entry name" value="FAD_binding_5"/>
    <property type="match status" value="1"/>
</dbReference>
<dbReference type="PROSITE" id="PS51387">
    <property type="entry name" value="FAD_PCMH"/>
    <property type="match status" value="1"/>
</dbReference>
<dbReference type="Gene3D" id="3.30.390.50">
    <property type="entry name" value="CO dehydrogenase flavoprotein, C-terminal domain"/>
    <property type="match status" value="1"/>
</dbReference>
<dbReference type="EMBL" id="BPQQ01000016">
    <property type="protein sequence ID" value="GJD99577.1"/>
    <property type="molecule type" value="Genomic_DNA"/>
</dbReference>
<dbReference type="InterPro" id="IPR051312">
    <property type="entry name" value="Diverse_Substr_Oxidored"/>
</dbReference>
<reference evidence="5" key="1">
    <citation type="journal article" date="2021" name="Front. Microbiol.">
        <title>Comprehensive Comparative Genomics and Phenotyping of Methylobacterium Species.</title>
        <authorList>
            <person name="Alessa O."/>
            <person name="Ogura Y."/>
            <person name="Fujitani Y."/>
            <person name="Takami H."/>
            <person name="Hayashi T."/>
            <person name="Sahin N."/>
            <person name="Tani A."/>
        </authorList>
    </citation>
    <scope>NUCLEOTIDE SEQUENCE</scope>
    <source>
        <strain evidence="5">DSM 17168</strain>
    </source>
</reference>
<keyword evidence="6" id="KW-1185">Reference proteome</keyword>
<comment type="caution">
    <text evidence="5">The sequence shown here is derived from an EMBL/GenBank/DDBJ whole genome shotgun (WGS) entry which is preliminary data.</text>
</comment>